<dbReference type="OrthoDB" id="9788108at2"/>
<dbReference type="RefSeq" id="WP_136777420.1">
    <property type="nucleotide sequence ID" value="NZ_SUPK01000004.1"/>
</dbReference>
<dbReference type="AlphaFoldDB" id="A0A4U0FBK5"/>
<gene>
    <name evidence="9" type="ORF">E5161_09140</name>
</gene>
<dbReference type="InterPro" id="IPR050809">
    <property type="entry name" value="UgpAE/MalFG_permease"/>
</dbReference>
<evidence type="ECO:0000256" key="4">
    <source>
        <dbReference type="ARBA" id="ARBA00022692"/>
    </source>
</evidence>
<comment type="subcellular location">
    <subcellularLocation>
        <location evidence="1 7">Cell membrane</location>
        <topology evidence="1 7">Multi-pass membrane protein</topology>
    </subcellularLocation>
</comment>
<feature type="domain" description="ABC transmembrane type-1" evidence="8">
    <location>
        <begin position="78"/>
        <end position="277"/>
    </location>
</feature>
<dbReference type="Proteomes" id="UP000309673">
    <property type="component" value="Unassembled WGS sequence"/>
</dbReference>
<organism evidence="9 10">
    <name type="scientific">Cohnella pontilimi</name>
    <dbReference type="NCBI Taxonomy" id="2564100"/>
    <lineage>
        <taxon>Bacteria</taxon>
        <taxon>Bacillati</taxon>
        <taxon>Bacillota</taxon>
        <taxon>Bacilli</taxon>
        <taxon>Bacillales</taxon>
        <taxon>Paenibacillaceae</taxon>
        <taxon>Cohnella</taxon>
    </lineage>
</organism>
<keyword evidence="3" id="KW-1003">Cell membrane</keyword>
<evidence type="ECO:0000256" key="3">
    <source>
        <dbReference type="ARBA" id="ARBA00022475"/>
    </source>
</evidence>
<evidence type="ECO:0000256" key="2">
    <source>
        <dbReference type="ARBA" id="ARBA00022448"/>
    </source>
</evidence>
<comment type="caution">
    <text evidence="9">The sequence shown here is derived from an EMBL/GenBank/DDBJ whole genome shotgun (WGS) entry which is preliminary data.</text>
</comment>
<feature type="transmembrane region" description="Helical" evidence="7">
    <location>
        <begin position="212"/>
        <end position="235"/>
    </location>
</feature>
<protein>
    <submittedName>
        <fullName evidence="9">Sugar ABC transporter permease</fullName>
    </submittedName>
</protein>
<evidence type="ECO:0000256" key="5">
    <source>
        <dbReference type="ARBA" id="ARBA00022989"/>
    </source>
</evidence>
<keyword evidence="2 7" id="KW-0813">Transport</keyword>
<comment type="similarity">
    <text evidence="7">Belongs to the binding-protein-dependent transport system permease family.</text>
</comment>
<evidence type="ECO:0000313" key="9">
    <source>
        <dbReference type="EMBL" id="TJY42165.1"/>
    </source>
</evidence>
<evidence type="ECO:0000313" key="10">
    <source>
        <dbReference type="Proteomes" id="UP000309673"/>
    </source>
</evidence>
<dbReference type="SUPFAM" id="SSF161098">
    <property type="entry name" value="MetI-like"/>
    <property type="match status" value="1"/>
</dbReference>
<sequence>MKKPFKISMRGRHILEGYSFISIWVVGFLLFLAVPLGRSLYFAFHRLEITANGLKASPNGFQFFRDAFTVDVGFTPALIHTMTNLVLHVPLILVFAMFSALLLNRPFVGRLAFRSIFFLPVIIASGTVLQKLLDQGAATLPIFLQYDVANKLNDYVPTAVLLPLLSMMDSLTLVIWDSGVQILIFLAALQSVPVSLYEAADMDGATPWEKFWKITLPIITPMILVNTLFSIVNSFTEIRNSVMQYIQMIAFEKNNYGYASALGWIYFVIIFLIILIVLYIFRNAGSNNYNREER</sequence>
<dbReference type="PROSITE" id="PS50928">
    <property type="entry name" value="ABC_TM1"/>
    <property type="match status" value="1"/>
</dbReference>
<evidence type="ECO:0000259" key="8">
    <source>
        <dbReference type="PROSITE" id="PS50928"/>
    </source>
</evidence>
<dbReference type="PANTHER" id="PTHR43227:SF3">
    <property type="entry name" value="BINDING-PROTEIN-DEPENDENT TRANSPORT SYSTEMS INNER MEMBRANE COMPONENT"/>
    <property type="match status" value="1"/>
</dbReference>
<dbReference type="InterPro" id="IPR035906">
    <property type="entry name" value="MetI-like_sf"/>
</dbReference>
<feature type="transmembrane region" description="Helical" evidence="7">
    <location>
        <begin position="21"/>
        <end position="44"/>
    </location>
</feature>
<keyword evidence="4 7" id="KW-0812">Transmembrane</keyword>
<feature type="transmembrane region" description="Helical" evidence="7">
    <location>
        <begin position="256"/>
        <end position="281"/>
    </location>
</feature>
<reference evidence="9 10" key="1">
    <citation type="submission" date="2019-04" db="EMBL/GenBank/DDBJ databases">
        <title>Cohnella sp. nov., isolated from soil.</title>
        <authorList>
            <person name="Kim W."/>
        </authorList>
    </citation>
    <scope>NUCLEOTIDE SEQUENCE [LARGE SCALE GENOMIC DNA]</scope>
    <source>
        <strain evidence="9 10">CAU 1483</strain>
    </source>
</reference>
<dbReference type="GO" id="GO:0005886">
    <property type="term" value="C:plasma membrane"/>
    <property type="evidence" value="ECO:0007669"/>
    <property type="project" value="UniProtKB-SubCell"/>
</dbReference>
<keyword evidence="6 7" id="KW-0472">Membrane</keyword>
<evidence type="ECO:0000256" key="7">
    <source>
        <dbReference type="RuleBase" id="RU363032"/>
    </source>
</evidence>
<dbReference type="GO" id="GO:0055085">
    <property type="term" value="P:transmembrane transport"/>
    <property type="evidence" value="ECO:0007669"/>
    <property type="project" value="InterPro"/>
</dbReference>
<feature type="transmembrane region" description="Helical" evidence="7">
    <location>
        <begin position="182"/>
        <end position="200"/>
    </location>
</feature>
<keyword evidence="5 7" id="KW-1133">Transmembrane helix</keyword>
<name>A0A4U0FBK5_9BACL</name>
<dbReference type="EMBL" id="SUPK01000004">
    <property type="protein sequence ID" value="TJY42165.1"/>
    <property type="molecule type" value="Genomic_DNA"/>
</dbReference>
<evidence type="ECO:0000256" key="6">
    <source>
        <dbReference type="ARBA" id="ARBA00023136"/>
    </source>
</evidence>
<feature type="transmembrane region" description="Helical" evidence="7">
    <location>
        <begin position="155"/>
        <end position="175"/>
    </location>
</feature>
<evidence type="ECO:0000256" key="1">
    <source>
        <dbReference type="ARBA" id="ARBA00004651"/>
    </source>
</evidence>
<feature type="transmembrane region" description="Helical" evidence="7">
    <location>
        <begin position="111"/>
        <end position="129"/>
    </location>
</feature>
<keyword evidence="10" id="KW-1185">Reference proteome</keyword>
<accession>A0A4U0FBK5</accession>
<dbReference type="CDD" id="cd06261">
    <property type="entry name" value="TM_PBP2"/>
    <property type="match status" value="1"/>
</dbReference>
<dbReference type="Pfam" id="PF00528">
    <property type="entry name" value="BPD_transp_1"/>
    <property type="match status" value="1"/>
</dbReference>
<proteinExistence type="inferred from homology"/>
<feature type="transmembrane region" description="Helical" evidence="7">
    <location>
        <begin position="85"/>
        <end position="104"/>
    </location>
</feature>
<dbReference type="Gene3D" id="1.10.3720.10">
    <property type="entry name" value="MetI-like"/>
    <property type="match status" value="1"/>
</dbReference>
<dbReference type="InterPro" id="IPR000515">
    <property type="entry name" value="MetI-like"/>
</dbReference>
<dbReference type="PANTHER" id="PTHR43227">
    <property type="entry name" value="BLL4140 PROTEIN"/>
    <property type="match status" value="1"/>
</dbReference>